<comment type="caution">
    <text evidence="3">The sequence shown here is derived from an EMBL/GenBank/DDBJ whole genome shotgun (WGS) entry which is preliminary data.</text>
</comment>
<protein>
    <submittedName>
        <fullName evidence="3">Uncharacterized protein</fullName>
    </submittedName>
</protein>
<evidence type="ECO:0000256" key="2">
    <source>
        <dbReference type="ARBA" id="ARBA00023125"/>
    </source>
</evidence>
<keyword evidence="2" id="KW-0238">DNA-binding</keyword>
<sequence length="319" mass="35812">MHKPAWFREGQVFVSYATTVGINKDGEDLFVVDAETGMRTGVIDDQIAGDVAALVDEFDTTETSRWVELDGLTDQLTAVPNYFDERPVREFVALMKSPEMQGFTSASIGDLVEDESLISMNGHGSPSADFRTGHVPYIKVSDIRAGQVNINPTNRVPDVVAERFWKGSGSGLEAYDLITPIRTSKNIGEFAVIMPGQERVVLTKEVLVLRAAESAPFDNFYLLWAMTLKAVRRQWDRVVFMQTNREDVGRRYREILIPVPPNREVADRASKAFRDYYLGTQRLREDLLSYLANDDKHYIFMSSAAAVEEADDEPEGDIA</sequence>
<accession>A0ABP9AK20</accession>
<evidence type="ECO:0000313" key="3">
    <source>
        <dbReference type="EMBL" id="GAA4782035.1"/>
    </source>
</evidence>
<organism evidence="3 4">
    <name type="scientific">Streptomyces sanyensis</name>
    <dbReference type="NCBI Taxonomy" id="568869"/>
    <lineage>
        <taxon>Bacteria</taxon>
        <taxon>Bacillati</taxon>
        <taxon>Actinomycetota</taxon>
        <taxon>Actinomycetes</taxon>
        <taxon>Kitasatosporales</taxon>
        <taxon>Streptomycetaceae</taxon>
        <taxon>Streptomyces</taxon>
    </lineage>
</organism>
<proteinExistence type="predicted"/>
<evidence type="ECO:0000313" key="4">
    <source>
        <dbReference type="Proteomes" id="UP001501147"/>
    </source>
</evidence>
<reference evidence="4" key="1">
    <citation type="journal article" date="2019" name="Int. J. Syst. Evol. Microbiol.">
        <title>The Global Catalogue of Microorganisms (GCM) 10K type strain sequencing project: providing services to taxonomists for standard genome sequencing and annotation.</title>
        <authorList>
            <consortium name="The Broad Institute Genomics Platform"/>
            <consortium name="The Broad Institute Genome Sequencing Center for Infectious Disease"/>
            <person name="Wu L."/>
            <person name="Ma J."/>
        </authorList>
    </citation>
    <scope>NUCLEOTIDE SEQUENCE [LARGE SCALE GENOMIC DNA]</scope>
    <source>
        <strain evidence="4">JCM 18324</strain>
    </source>
</reference>
<keyword evidence="1" id="KW-0680">Restriction system</keyword>
<dbReference type="Proteomes" id="UP001501147">
    <property type="component" value="Unassembled WGS sequence"/>
</dbReference>
<dbReference type="EMBL" id="BAABJV010000008">
    <property type="protein sequence ID" value="GAA4782035.1"/>
    <property type="molecule type" value="Genomic_DNA"/>
</dbReference>
<evidence type="ECO:0000256" key="1">
    <source>
        <dbReference type="ARBA" id="ARBA00022747"/>
    </source>
</evidence>
<keyword evidence="4" id="KW-1185">Reference proteome</keyword>
<dbReference type="Gene3D" id="3.90.220.20">
    <property type="entry name" value="DNA methylase specificity domains"/>
    <property type="match status" value="1"/>
</dbReference>
<gene>
    <name evidence="3" type="ORF">GCM10023329_34670</name>
</gene>
<dbReference type="SUPFAM" id="SSF116734">
    <property type="entry name" value="DNA methylase specificity domain"/>
    <property type="match status" value="1"/>
</dbReference>
<dbReference type="InterPro" id="IPR044946">
    <property type="entry name" value="Restrct_endonuc_typeI_TRD_sf"/>
</dbReference>
<name>A0ABP9AK20_9ACTN</name>